<evidence type="ECO:0000313" key="4">
    <source>
        <dbReference type="Proteomes" id="UP001207528"/>
    </source>
</evidence>
<comment type="caution">
    <text evidence="3">The sequence shown here is derived from an EMBL/GenBank/DDBJ whole genome shotgun (WGS) entry which is preliminary data.</text>
</comment>
<evidence type="ECO:0000259" key="2">
    <source>
        <dbReference type="Pfam" id="PF00534"/>
    </source>
</evidence>
<sequence length="347" mass="36537">MRISILGTPAPESCVLARFTAGLSRALTGQGVDVSVVADPASPHSSDQPLDQADVAIVHHDFCAGADDVLDIVDELSIPSIVIVGPVPKTPTTQQRSALEAIAESAGLIVVMSEAARQRLCGDYGVNRRIVRMIPHGATVPATVRMKRPSRPTILTWGWLAPGDGVERVIEVMASLNDVPGRPRYLVAGPTHPQVLAIDGEAYREARIEQAHDCGVAGSVSFDPGYYDGAMLATLFQQSSVVVLPYDSTEQVASSVLVEAIAHGRPVVATAFPHASELLTGGAGAVVDHDDSTGLAAALRQILTQPRLSGAMAAEARRIAPDMAWQAIAGAYMRLAQSLLTPEPVRV</sequence>
<feature type="domain" description="Glycosyl transferase family 1" evidence="2">
    <location>
        <begin position="149"/>
        <end position="317"/>
    </location>
</feature>
<proteinExistence type="predicted"/>
<dbReference type="Gene3D" id="3.40.50.2000">
    <property type="entry name" value="Glycogen Phosphorylase B"/>
    <property type="match status" value="2"/>
</dbReference>
<dbReference type="PANTHER" id="PTHR12526:SF572">
    <property type="entry name" value="BLL5144 PROTEIN"/>
    <property type="match status" value="1"/>
</dbReference>
<accession>A0AAW5SRW5</accession>
<organism evidence="3 4">
    <name type="scientific">Mycolicibacterium novocastrense</name>
    <name type="common">Mycobacterium novocastrense</name>
    <dbReference type="NCBI Taxonomy" id="59813"/>
    <lineage>
        <taxon>Bacteria</taxon>
        <taxon>Bacillati</taxon>
        <taxon>Actinomycetota</taxon>
        <taxon>Actinomycetes</taxon>
        <taxon>Mycobacteriales</taxon>
        <taxon>Mycobacteriaceae</taxon>
        <taxon>Mycolicibacterium</taxon>
    </lineage>
</organism>
<dbReference type="AlphaFoldDB" id="A0AAW5SRW5"/>
<dbReference type="PANTHER" id="PTHR12526">
    <property type="entry name" value="GLYCOSYLTRANSFERASE"/>
    <property type="match status" value="1"/>
</dbReference>
<reference evidence="3" key="1">
    <citation type="submission" date="2020-07" db="EMBL/GenBank/DDBJ databases">
        <authorList>
            <person name="Pettersson B.M.F."/>
            <person name="Behra P.R.K."/>
            <person name="Ramesh M."/>
            <person name="Das S."/>
            <person name="Dasgupta S."/>
            <person name="Kirsebom L.A."/>
        </authorList>
    </citation>
    <scope>NUCLEOTIDE SEQUENCE</scope>
    <source>
        <strain evidence="3">DSM 44203</strain>
    </source>
</reference>
<gene>
    <name evidence="3" type="ORF">H7I77_24500</name>
</gene>
<dbReference type="EMBL" id="JACKTI010000066">
    <property type="protein sequence ID" value="MCV7026478.1"/>
    <property type="molecule type" value="Genomic_DNA"/>
</dbReference>
<dbReference type="InterPro" id="IPR001296">
    <property type="entry name" value="Glyco_trans_1"/>
</dbReference>
<dbReference type="SUPFAM" id="SSF53756">
    <property type="entry name" value="UDP-Glycosyltransferase/glycogen phosphorylase"/>
    <property type="match status" value="1"/>
</dbReference>
<protein>
    <submittedName>
        <fullName evidence="3">Glycosyltransferase</fullName>
    </submittedName>
</protein>
<evidence type="ECO:0000256" key="1">
    <source>
        <dbReference type="ARBA" id="ARBA00022679"/>
    </source>
</evidence>
<keyword evidence="1" id="KW-0808">Transferase</keyword>
<evidence type="ECO:0000313" key="3">
    <source>
        <dbReference type="EMBL" id="MCV7026478.1"/>
    </source>
</evidence>
<name>A0AAW5SRW5_MYCNV</name>
<dbReference type="GO" id="GO:0016757">
    <property type="term" value="F:glycosyltransferase activity"/>
    <property type="evidence" value="ECO:0007669"/>
    <property type="project" value="InterPro"/>
</dbReference>
<dbReference type="Pfam" id="PF00534">
    <property type="entry name" value="Glycos_transf_1"/>
    <property type="match status" value="1"/>
</dbReference>
<reference evidence="3" key="2">
    <citation type="journal article" date="2022" name="BMC Genomics">
        <title>Comparative genome analysis of mycobacteria focusing on tRNA and non-coding RNA.</title>
        <authorList>
            <person name="Behra P.R.K."/>
            <person name="Pettersson B.M.F."/>
            <person name="Ramesh M."/>
            <person name="Das S."/>
            <person name="Dasgupta S."/>
            <person name="Kirsebom L.A."/>
        </authorList>
    </citation>
    <scope>NUCLEOTIDE SEQUENCE</scope>
    <source>
        <strain evidence="3">DSM 44203</strain>
    </source>
</reference>
<dbReference type="Proteomes" id="UP001207528">
    <property type="component" value="Unassembled WGS sequence"/>
</dbReference>